<evidence type="ECO:0000256" key="4">
    <source>
        <dbReference type="ARBA" id="ARBA00022840"/>
    </source>
</evidence>
<dbReference type="PANTHER" id="PTHR43335:SF2">
    <property type="entry name" value="ABC TRANSPORTER, ATP-BINDING PROTEIN"/>
    <property type="match status" value="1"/>
</dbReference>
<evidence type="ECO:0000259" key="5">
    <source>
        <dbReference type="PROSITE" id="PS50893"/>
    </source>
</evidence>
<organism evidence="6 7">
    <name type="scientific">Bifidobacterium santillanense</name>
    <dbReference type="NCBI Taxonomy" id="2809028"/>
    <lineage>
        <taxon>Bacteria</taxon>
        <taxon>Bacillati</taxon>
        <taxon>Actinomycetota</taxon>
        <taxon>Actinomycetes</taxon>
        <taxon>Bifidobacteriales</taxon>
        <taxon>Bifidobacteriaceae</taxon>
        <taxon>Bifidobacterium</taxon>
    </lineage>
</organism>
<dbReference type="GO" id="GO:0005524">
    <property type="term" value="F:ATP binding"/>
    <property type="evidence" value="ECO:0007669"/>
    <property type="project" value="UniProtKB-KW"/>
</dbReference>
<gene>
    <name evidence="6" type="ORF">JS528_05805</name>
</gene>
<dbReference type="InterPro" id="IPR003593">
    <property type="entry name" value="AAA+_ATPase"/>
</dbReference>
<keyword evidence="4 6" id="KW-0067">ATP-binding</keyword>
<dbReference type="PROSITE" id="PS50893">
    <property type="entry name" value="ABC_TRANSPORTER_2"/>
    <property type="match status" value="1"/>
</dbReference>
<accession>A0ABS5UPK7</accession>
<dbReference type="Pfam" id="PF00005">
    <property type="entry name" value="ABC_tran"/>
    <property type="match status" value="1"/>
</dbReference>
<dbReference type="SMART" id="SM00382">
    <property type="entry name" value="AAA"/>
    <property type="match status" value="1"/>
</dbReference>
<evidence type="ECO:0000313" key="6">
    <source>
        <dbReference type="EMBL" id="MBT1172875.1"/>
    </source>
</evidence>
<dbReference type="PANTHER" id="PTHR43335">
    <property type="entry name" value="ABC TRANSPORTER, ATP-BINDING PROTEIN"/>
    <property type="match status" value="1"/>
</dbReference>
<reference evidence="6 7" key="1">
    <citation type="journal article" date="2021" name="Environ. Microbiol.">
        <title>Genetic insights into the dark matter of the mammalian gut microbiota through targeted genome reconstruction.</title>
        <authorList>
            <person name="Lugli G.A."/>
            <person name="Alessandri G."/>
            <person name="Milani C."/>
            <person name="Viappiani A."/>
            <person name="Fontana F."/>
            <person name="Tarracchini C."/>
            <person name="Mancabelli L."/>
            <person name="Argentini C."/>
            <person name="Ruiz L."/>
            <person name="Margolles A."/>
            <person name="van Sinderen D."/>
            <person name="Turroni F."/>
            <person name="Ventura M."/>
        </authorList>
    </citation>
    <scope>NUCLEOTIDE SEQUENCE [LARGE SCALE GENOMIC DNA]</scope>
    <source>
        <strain evidence="6 7">MA2</strain>
    </source>
</reference>
<dbReference type="RefSeq" id="WP_214358152.1">
    <property type="nucleotide sequence ID" value="NZ_JAFEJS010000005.1"/>
</dbReference>
<evidence type="ECO:0000256" key="3">
    <source>
        <dbReference type="ARBA" id="ARBA00022741"/>
    </source>
</evidence>
<dbReference type="Gene3D" id="3.40.50.300">
    <property type="entry name" value="P-loop containing nucleotide triphosphate hydrolases"/>
    <property type="match status" value="1"/>
</dbReference>
<keyword evidence="2" id="KW-0813">Transport</keyword>
<dbReference type="InterPro" id="IPR027417">
    <property type="entry name" value="P-loop_NTPase"/>
</dbReference>
<dbReference type="InterPro" id="IPR003439">
    <property type="entry name" value="ABC_transporter-like_ATP-bd"/>
</dbReference>
<feature type="domain" description="ABC transporter" evidence="5">
    <location>
        <begin position="2"/>
        <end position="230"/>
    </location>
</feature>
<keyword evidence="3" id="KW-0547">Nucleotide-binding</keyword>
<comment type="similarity">
    <text evidence="1">Belongs to the ABC transporter superfamily.</text>
</comment>
<protein>
    <submittedName>
        <fullName evidence="6">ABC transporter ATP-binding protein</fullName>
    </submittedName>
</protein>
<dbReference type="PROSITE" id="PS00211">
    <property type="entry name" value="ABC_TRANSPORTER_1"/>
    <property type="match status" value="1"/>
</dbReference>
<keyword evidence="7" id="KW-1185">Reference proteome</keyword>
<name>A0ABS5UPK7_9BIFI</name>
<dbReference type="Proteomes" id="UP000773064">
    <property type="component" value="Unassembled WGS sequence"/>
</dbReference>
<proteinExistence type="inferred from homology"/>
<sequence length="290" mass="31807">MLTVEHVTKTLSGRTILRDVNLTFDRGVYGLLAPNGAGKTTLIRLLATLLFPDSGTIRLDGEDITAMGERYRARLGYLPQDFGYYPGYTPRRFLRYLAALQGLTRTRADERIDTLLDMVGLADVADRRLRTFSGGMIQRVGIAQALINDPDLLVLDEPTVGLDPRERVRFRNIIHELASTCIVILSTHIVSDLETIADRIVMLRDGTVLRDDTPAAIRAELDGRIWQVPVSTPLDAGRTLLGEVQVGGETRLRIHCAARPGLAPSDAGLPPDAVPVPPSLEDAFLLAYGD</sequence>
<dbReference type="InterPro" id="IPR017871">
    <property type="entry name" value="ABC_transporter-like_CS"/>
</dbReference>
<evidence type="ECO:0000313" key="7">
    <source>
        <dbReference type="Proteomes" id="UP000773064"/>
    </source>
</evidence>
<evidence type="ECO:0000256" key="1">
    <source>
        <dbReference type="ARBA" id="ARBA00005417"/>
    </source>
</evidence>
<dbReference type="SUPFAM" id="SSF52540">
    <property type="entry name" value="P-loop containing nucleoside triphosphate hydrolases"/>
    <property type="match status" value="1"/>
</dbReference>
<comment type="caution">
    <text evidence="6">The sequence shown here is derived from an EMBL/GenBank/DDBJ whole genome shotgun (WGS) entry which is preliminary data.</text>
</comment>
<dbReference type="EMBL" id="JAFEJS010000005">
    <property type="protein sequence ID" value="MBT1172875.1"/>
    <property type="molecule type" value="Genomic_DNA"/>
</dbReference>
<dbReference type="CDD" id="cd03264">
    <property type="entry name" value="ABC_drug_resistance_like"/>
    <property type="match status" value="1"/>
</dbReference>
<evidence type="ECO:0000256" key="2">
    <source>
        <dbReference type="ARBA" id="ARBA00022448"/>
    </source>
</evidence>